<evidence type="ECO:0000313" key="7">
    <source>
        <dbReference type="EMBL" id="CAI9269378.1"/>
    </source>
</evidence>
<evidence type="ECO:0000256" key="1">
    <source>
        <dbReference type="ARBA" id="ARBA00006213"/>
    </source>
</evidence>
<dbReference type="GO" id="GO:0005345">
    <property type="term" value="F:purine nucleobase transmembrane transporter activity"/>
    <property type="evidence" value="ECO:0007669"/>
    <property type="project" value="UniProtKB-UniRule"/>
</dbReference>
<keyword evidence="8" id="KW-1185">Reference proteome</keyword>
<evidence type="ECO:0000256" key="4">
    <source>
        <dbReference type="ARBA" id="ARBA00022989"/>
    </source>
</evidence>
<protein>
    <recommendedName>
        <fullName evidence="6">Probable purine permease</fullName>
    </recommendedName>
</protein>
<evidence type="ECO:0000256" key="3">
    <source>
        <dbReference type="ARBA" id="ARBA00022692"/>
    </source>
</evidence>
<evidence type="ECO:0000256" key="5">
    <source>
        <dbReference type="ARBA" id="ARBA00023136"/>
    </source>
</evidence>
<dbReference type="Proteomes" id="UP001177003">
    <property type="component" value="Chromosome 1"/>
</dbReference>
<accession>A0AA35VI63</accession>
<reference evidence="7" key="1">
    <citation type="submission" date="2023-04" db="EMBL/GenBank/DDBJ databases">
        <authorList>
            <person name="Vijverberg K."/>
            <person name="Xiong W."/>
            <person name="Schranz E."/>
        </authorList>
    </citation>
    <scope>NUCLEOTIDE SEQUENCE</scope>
</reference>
<dbReference type="AlphaFoldDB" id="A0AA35VI63"/>
<feature type="transmembrane region" description="Helical" evidence="6">
    <location>
        <begin position="68"/>
        <end position="89"/>
    </location>
</feature>
<comment type="caution">
    <text evidence="6">Lacks conserved residue(s) required for the propagation of feature annotation.</text>
</comment>
<comment type="similarity">
    <text evidence="1 6">Belongs to the purine permeases (TC 2.A.7.14) family.</text>
</comment>
<gene>
    <name evidence="7" type="ORF">LSALG_LOCUS9757</name>
</gene>
<organism evidence="7 8">
    <name type="scientific">Lactuca saligna</name>
    <name type="common">Willowleaf lettuce</name>
    <dbReference type="NCBI Taxonomy" id="75948"/>
    <lineage>
        <taxon>Eukaryota</taxon>
        <taxon>Viridiplantae</taxon>
        <taxon>Streptophyta</taxon>
        <taxon>Embryophyta</taxon>
        <taxon>Tracheophyta</taxon>
        <taxon>Spermatophyta</taxon>
        <taxon>Magnoliopsida</taxon>
        <taxon>eudicotyledons</taxon>
        <taxon>Gunneridae</taxon>
        <taxon>Pentapetalae</taxon>
        <taxon>asterids</taxon>
        <taxon>campanulids</taxon>
        <taxon>Asterales</taxon>
        <taxon>Asteraceae</taxon>
        <taxon>Cichorioideae</taxon>
        <taxon>Cichorieae</taxon>
        <taxon>Lactucinae</taxon>
        <taxon>Lactuca</taxon>
    </lineage>
</organism>
<keyword evidence="3 6" id="KW-0812">Transmembrane</keyword>
<dbReference type="PANTHER" id="PTHR31376:SF17">
    <property type="entry name" value="PURINE PERMEASE 21-RELATED"/>
    <property type="match status" value="1"/>
</dbReference>
<dbReference type="Pfam" id="PF16913">
    <property type="entry name" value="PUNUT"/>
    <property type="match status" value="1"/>
</dbReference>
<sequence>MVVYQNLIATVGILVGLFASGEWKDIKGEMGSFESGRVSYIMNIVGTAVSWQVFSIGYVGLIFEVSSLFSNVITTLSIPIVPVLAVMFFDEKMNGVKVISMLLAIWGFLSYIYQHYLDDLKEKESARLLNWFSLPHCTLLSEKEERSLTAFPFLLSGPLNFPETKLSQEIDPHYCLTHPVRSPVPWLTTTLYPPTISLVAINRRWSTGISRLRAFFPSPRESPSTVEPHPSIEMLIKISYDSSFSSVPSSAGGASTSSRSVINRRLMFDFIHVSFVFTVVHSHSYHPIKHRTRAQKALSLLSI</sequence>
<dbReference type="PANTHER" id="PTHR31376">
    <property type="entry name" value="OS09G0467300 PROTEIN-RELATED"/>
    <property type="match status" value="1"/>
</dbReference>
<keyword evidence="4 6" id="KW-1133">Transmembrane helix</keyword>
<proteinExistence type="inferred from homology"/>
<dbReference type="GO" id="GO:0016020">
    <property type="term" value="C:membrane"/>
    <property type="evidence" value="ECO:0007669"/>
    <property type="project" value="UniProtKB-SubCell"/>
</dbReference>
<comment type="subcellular location">
    <subcellularLocation>
        <location evidence="6">Membrane</location>
        <topology evidence="6">Multi-pass membrane protein</topology>
    </subcellularLocation>
</comment>
<name>A0AA35VI63_LACSI</name>
<keyword evidence="5 6" id="KW-0472">Membrane</keyword>
<evidence type="ECO:0000256" key="2">
    <source>
        <dbReference type="ARBA" id="ARBA00022448"/>
    </source>
</evidence>
<dbReference type="InterPro" id="IPR030182">
    <property type="entry name" value="PUP_plant"/>
</dbReference>
<evidence type="ECO:0000256" key="6">
    <source>
        <dbReference type="RuleBase" id="RU368015"/>
    </source>
</evidence>
<dbReference type="EMBL" id="OX465077">
    <property type="protein sequence ID" value="CAI9269378.1"/>
    <property type="molecule type" value="Genomic_DNA"/>
</dbReference>
<feature type="transmembrane region" description="Helical" evidence="6">
    <location>
        <begin position="40"/>
        <end position="61"/>
    </location>
</feature>
<keyword evidence="2 6" id="KW-0813">Transport</keyword>
<dbReference type="GO" id="GO:0015211">
    <property type="term" value="F:purine nucleoside transmembrane transporter activity"/>
    <property type="evidence" value="ECO:0007669"/>
    <property type="project" value="UniProtKB-UniRule"/>
</dbReference>
<evidence type="ECO:0000313" key="8">
    <source>
        <dbReference type="Proteomes" id="UP001177003"/>
    </source>
</evidence>
<feature type="transmembrane region" description="Helical" evidence="6">
    <location>
        <begin position="95"/>
        <end position="113"/>
    </location>
</feature>